<dbReference type="AlphaFoldDB" id="A0A7L4YR19"/>
<dbReference type="Pfam" id="PF11350">
    <property type="entry name" value="DUF3152"/>
    <property type="match status" value="1"/>
</dbReference>
<feature type="compositionally biased region" description="Basic and acidic residues" evidence="1">
    <location>
        <begin position="1"/>
        <end position="14"/>
    </location>
</feature>
<reference evidence="4 5" key="1">
    <citation type="journal article" date="2018" name="Int. J. Syst. Evol. Microbiol.">
        <title>Epidermidibacterium keratini gen. nov., sp. nov., a member of the family Sporichthyaceae, isolated from keratin epidermis.</title>
        <authorList>
            <person name="Lee D.G."/>
            <person name="Trujillo M.E."/>
            <person name="Kang S."/>
            <person name="Nam J.J."/>
            <person name="Kim Y.J."/>
        </authorList>
    </citation>
    <scope>NUCLEOTIDE SEQUENCE [LARGE SCALE GENOMIC DNA]</scope>
    <source>
        <strain evidence="4 5">EPI-7</strain>
    </source>
</reference>
<feature type="domain" description="DUF3152" evidence="3">
    <location>
        <begin position="119"/>
        <end position="287"/>
    </location>
</feature>
<evidence type="ECO:0000256" key="1">
    <source>
        <dbReference type="SAM" id="MobiDB-lite"/>
    </source>
</evidence>
<dbReference type="InterPro" id="IPR022603">
    <property type="entry name" value="DUF3152"/>
</dbReference>
<dbReference type="RefSeq" id="WP_159546731.1">
    <property type="nucleotide sequence ID" value="NZ_CP047156.1"/>
</dbReference>
<keyword evidence="2" id="KW-0472">Membrane</keyword>
<keyword evidence="2" id="KW-0812">Transmembrane</keyword>
<sequence>MPEDRDRVAPEHARPIRRRAQHAVPGRAARFVATYGWRAYAVPLLALITLVALIGVIDNPAPSDAQAGASDATTSGTSSSEAASSAAPGTSEADGSPAASGADTASPPPPPTPTTAAPTPEYAQAGDDNLNVVPGTSPVIGSGGQLVTFDVEIEGGIGLDGTAFAAEVVRVLSDPRSWIATGQLQLQRVESGPADLHIALVSPEHVEGYCPGYQTNGYTSCRYGDRAVINLARWSVGVDDYNGFLAEYREYVINHEVGHYFGHAHVGCPGPGAKAPVMMQQTLDVGQCVINAWPYPNGPADDPNNPA</sequence>
<accession>A0A7L4YR19</accession>
<feature type="compositionally biased region" description="Low complexity" evidence="1">
    <location>
        <begin position="63"/>
        <end position="105"/>
    </location>
</feature>
<dbReference type="EMBL" id="CP047156">
    <property type="protein sequence ID" value="QHC01596.1"/>
    <property type="molecule type" value="Genomic_DNA"/>
</dbReference>
<proteinExistence type="predicted"/>
<feature type="region of interest" description="Disordered" evidence="1">
    <location>
        <begin position="1"/>
        <end position="22"/>
    </location>
</feature>
<evidence type="ECO:0000313" key="4">
    <source>
        <dbReference type="EMBL" id="QHC01596.1"/>
    </source>
</evidence>
<dbReference type="KEGG" id="eke:EK0264_15720"/>
<evidence type="ECO:0000256" key="2">
    <source>
        <dbReference type="SAM" id="Phobius"/>
    </source>
</evidence>
<dbReference type="OrthoDB" id="9779865at2"/>
<gene>
    <name evidence="4" type="ORF">EK0264_15720</name>
</gene>
<name>A0A7L4YR19_9ACTN</name>
<feature type="transmembrane region" description="Helical" evidence="2">
    <location>
        <begin position="37"/>
        <end position="57"/>
    </location>
</feature>
<dbReference type="SUPFAM" id="SSF55486">
    <property type="entry name" value="Metalloproteases ('zincins'), catalytic domain"/>
    <property type="match status" value="1"/>
</dbReference>
<feature type="region of interest" description="Disordered" evidence="1">
    <location>
        <begin position="63"/>
        <end position="137"/>
    </location>
</feature>
<keyword evidence="5" id="KW-1185">Reference proteome</keyword>
<evidence type="ECO:0000313" key="5">
    <source>
        <dbReference type="Proteomes" id="UP000463857"/>
    </source>
</evidence>
<evidence type="ECO:0000259" key="3">
    <source>
        <dbReference type="Pfam" id="PF11350"/>
    </source>
</evidence>
<organism evidence="4 5">
    <name type="scientific">Epidermidibacterium keratini</name>
    <dbReference type="NCBI Taxonomy" id="1891644"/>
    <lineage>
        <taxon>Bacteria</taxon>
        <taxon>Bacillati</taxon>
        <taxon>Actinomycetota</taxon>
        <taxon>Actinomycetes</taxon>
        <taxon>Sporichthyales</taxon>
        <taxon>Sporichthyaceae</taxon>
        <taxon>Epidermidibacterium</taxon>
    </lineage>
</organism>
<protein>
    <submittedName>
        <fullName evidence="4">DUF3152 domain-containing protein</fullName>
    </submittedName>
</protein>
<dbReference type="Proteomes" id="UP000463857">
    <property type="component" value="Chromosome"/>
</dbReference>
<keyword evidence="2" id="KW-1133">Transmembrane helix</keyword>
<dbReference type="InParanoid" id="A0A7L4YR19"/>